<evidence type="ECO:0000256" key="4">
    <source>
        <dbReference type="ARBA" id="ARBA00022496"/>
    </source>
</evidence>
<dbReference type="GO" id="GO:0006302">
    <property type="term" value="P:double-strand break repair"/>
    <property type="evidence" value="ECO:0007669"/>
    <property type="project" value="InterPro"/>
</dbReference>
<evidence type="ECO:0000256" key="1">
    <source>
        <dbReference type="ARBA" id="ARBA00004202"/>
    </source>
</evidence>
<evidence type="ECO:0000256" key="5">
    <source>
        <dbReference type="ARBA" id="ARBA00023004"/>
    </source>
</evidence>
<dbReference type="GO" id="GO:0005886">
    <property type="term" value="C:plasma membrane"/>
    <property type="evidence" value="ECO:0007669"/>
    <property type="project" value="UniProtKB-SubCell"/>
</dbReference>
<dbReference type="SMART" id="SM00382">
    <property type="entry name" value="AAA"/>
    <property type="match status" value="1"/>
</dbReference>
<evidence type="ECO:0000313" key="9">
    <source>
        <dbReference type="Proteomes" id="UP000287394"/>
    </source>
</evidence>
<dbReference type="SUPFAM" id="SSF52540">
    <property type="entry name" value="P-loop containing nucleoside triphosphate hydrolases"/>
    <property type="match status" value="1"/>
</dbReference>
<dbReference type="InterPro" id="IPR003593">
    <property type="entry name" value="AAA+_ATPase"/>
</dbReference>
<protein>
    <submittedName>
        <fullName evidence="8">Uncharacterized protein</fullName>
    </submittedName>
</protein>
<dbReference type="EMBL" id="AP025739">
    <property type="protein sequence ID" value="BDI33006.1"/>
    <property type="molecule type" value="Genomic_DNA"/>
</dbReference>
<evidence type="ECO:0000313" key="8">
    <source>
        <dbReference type="EMBL" id="BDI33006.1"/>
    </source>
</evidence>
<dbReference type="InterPro" id="IPR027417">
    <property type="entry name" value="P-loop_NTPase"/>
</dbReference>
<dbReference type="Gene3D" id="3.40.50.300">
    <property type="entry name" value="P-loop containing nucleotide triphosphate hydrolases"/>
    <property type="match status" value="2"/>
</dbReference>
<evidence type="ECO:0000256" key="2">
    <source>
        <dbReference type="ARBA" id="ARBA00022448"/>
    </source>
</evidence>
<dbReference type="PANTHER" id="PTHR42771">
    <property type="entry name" value="IRON(3+)-HYDROXAMATE IMPORT ATP-BINDING PROTEIN FHUC"/>
    <property type="match status" value="1"/>
</dbReference>
<dbReference type="Pfam" id="PF13476">
    <property type="entry name" value="AAA_23"/>
    <property type="match status" value="1"/>
</dbReference>
<accession>A0A402CP85</accession>
<evidence type="ECO:0000256" key="3">
    <source>
        <dbReference type="ARBA" id="ARBA00022475"/>
    </source>
</evidence>
<comment type="subcellular location">
    <subcellularLocation>
        <location evidence="1">Cell membrane</location>
        <topology evidence="1">Peripheral membrane protein</topology>
    </subcellularLocation>
</comment>
<evidence type="ECO:0000256" key="6">
    <source>
        <dbReference type="ARBA" id="ARBA00023065"/>
    </source>
</evidence>
<keyword evidence="6" id="KW-0406">Ion transport</keyword>
<reference evidence="8 9" key="1">
    <citation type="journal article" date="2019" name="Int. J. Syst. Evol. Microbiol.">
        <title>Capsulimonas corticalis gen. nov., sp. nov., an aerobic capsulated bacterium, of a novel bacterial order, Capsulimonadales ord. nov., of the class Armatimonadia of the phylum Armatimonadetes.</title>
        <authorList>
            <person name="Li J."/>
            <person name="Kudo C."/>
            <person name="Tonouchi A."/>
        </authorList>
    </citation>
    <scope>NUCLEOTIDE SEQUENCE [LARGE SCALE GENOMIC DNA]</scope>
    <source>
        <strain evidence="8 9">AX-7</strain>
    </source>
</reference>
<dbReference type="RefSeq" id="WP_119319317.1">
    <property type="nucleotide sequence ID" value="NZ_AP025739.1"/>
</dbReference>
<dbReference type="KEGG" id="ccot:CCAX7_50570"/>
<dbReference type="OrthoDB" id="9784297at2"/>
<keyword evidence="3" id="KW-1003">Cell membrane</keyword>
<dbReference type="Pfam" id="PF13304">
    <property type="entry name" value="AAA_21"/>
    <property type="match status" value="1"/>
</dbReference>
<dbReference type="InterPro" id="IPR038729">
    <property type="entry name" value="Rad50/SbcC_AAA"/>
</dbReference>
<dbReference type="PANTHER" id="PTHR42771:SF2">
    <property type="entry name" value="IRON(3+)-HYDROXAMATE IMPORT ATP-BINDING PROTEIN FHUC"/>
    <property type="match status" value="1"/>
</dbReference>
<keyword evidence="5" id="KW-0408">Iron</keyword>
<keyword evidence="7" id="KW-0472">Membrane</keyword>
<dbReference type="GO" id="GO:0005524">
    <property type="term" value="F:ATP binding"/>
    <property type="evidence" value="ECO:0007669"/>
    <property type="project" value="InterPro"/>
</dbReference>
<gene>
    <name evidence="8" type="ORF">CCAX7_50570</name>
</gene>
<dbReference type="InterPro" id="IPR003959">
    <property type="entry name" value="ATPase_AAA_core"/>
</dbReference>
<dbReference type="GO" id="GO:0006826">
    <property type="term" value="P:iron ion transport"/>
    <property type="evidence" value="ECO:0007669"/>
    <property type="project" value="UniProtKB-KW"/>
</dbReference>
<keyword evidence="9" id="KW-1185">Reference proteome</keyword>
<keyword evidence="2" id="KW-0813">Transport</keyword>
<organism evidence="8 9">
    <name type="scientific">Capsulimonas corticalis</name>
    <dbReference type="NCBI Taxonomy" id="2219043"/>
    <lineage>
        <taxon>Bacteria</taxon>
        <taxon>Bacillati</taxon>
        <taxon>Armatimonadota</taxon>
        <taxon>Armatimonadia</taxon>
        <taxon>Capsulimonadales</taxon>
        <taxon>Capsulimonadaceae</taxon>
        <taxon>Capsulimonas</taxon>
    </lineage>
</organism>
<dbReference type="Proteomes" id="UP000287394">
    <property type="component" value="Chromosome"/>
</dbReference>
<keyword evidence="4" id="KW-0410">Iron transport</keyword>
<proteinExistence type="predicted"/>
<name>A0A402CP85_9BACT</name>
<sequence>MKKARPVQGPFIHEVLLNRDRVPSFDQYPFSLPPVRSLTRLKLHPQVTFLIGENGTGKSTLLEAIAVATGLNPEGGGRNFNYSTRDSHSSLGECLTLVKGLSRPRTSYFFRAESYFTVATEIERLDQNEPGSYKPPPIIDAYGGKSLHEQSHGESFMALLVHRLGGGGLYLFDEPEAALSPQRQLGLLRRMHQLLQQGCQFIIATHSPILMAYPDAAILQFSSEGIQRTEYRDTEHYQITKTFLDDPERMLALLMSDDETAR</sequence>
<dbReference type="InterPro" id="IPR051535">
    <property type="entry name" value="Siderophore_ABC-ATPase"/>
</dbReference>
<dbReference type="AlphaFoldDB" id="A0A402CP85"/>
<evidence type="ECO:0000256" key="7">
    <source>
        <dbReference type="ARBA" id="ARBA00023136"/>
    </source>
</evidence>
<dbReference type="GO" id="GO:0016887">
    <property type="term" value="F:ATP hydrolysis activity"/>
    <property type="evidence" value="ECO:0007669"/>
    <property type="project" value="InterPro"/>
</dbReference>